<dbReference type="OMA" id="WEVYIHG"/>
<dbReference type="EMBL" id="WPXC01000030">
    <property type="protein sequence ID" value="MVM11382.1"/>
    <property type="molecule type" value="Genomic_DNA"/>
</dbReference>
<dbReference type="EMBL" id="LALQ01000017">
    <property type="protein sequence ID" value="KMR57568.1"/>
    <property type="molecule type" value="Genomic_DNA"/>
</dbReference>
<dbReference type="InterPro" id="IPR006062">
    <property type="entry name" value="His_biosynth"/>
</dbReference>
<reference evidence="13 21" key="4">
    <citation type="submission" date="2017-09" db="EMBL/GenBank/DDBJ databases">
        <title>A single nucleotide polymorphism in the Staphylococcus aureus virulence regulator SaeR abolishes pathogenesis.</title>
        <authorList>
            <person name="Copin R.J."/>
            <person name="Sause W."/>
            <person name="Shopsin B."/>
            <person name="Torres V.J."/>
        </authorList>
    </citation>
    <scope>NUCLEOTIDE SEQUENCE [LARGE SCALE GENOMIC DNA]</scope>
    <source>
        <strain evidence="21">Newman</strain>
        <strain evidence="13">Newman_D2C</strain>
    </source>
</reference>
<dbReference type="SUPFAM" id="SSF51366">
    <property type="entry name" value="Ribulose-phoshate binding barrel"/>
    <property type="match status" value="1"/>
</dbReference>
<proteinExistence type="inferred from homology"/>
<dbReference type="Gene3D" id="3.20.20.70">
    <property type="entry name" value="Aldolase class I"/>
    <property type="match status" value="1"/>
</dbReference>
<protein>
    <recommendedName>
        <fullName evidence="11">Imidazole glycerol phosphate synthase subunit HisF</fullName>
        <ecNumber evidence="11">4.3.2.10</ecNumber>
    </recommendedName>
    <alternativeName>
        <fullName evidence="11">IGP synthase cyclase subunit</fullName>
    </alternativeName>
    <alternativeName>
        <fullName evidence="11">IGP synthase subunit HisF</fullName>
    </alternativeName>
    <alternativeName>
        <fullName evidence="11">ImGP synthase subunit HisF</fullName>
        <shortName evidence="11">IGPS subunit HisF</shortName>
    </alternativeName>
</protein>
<evidence type="ECO:0000256" key="5">
    <source>
        <dbReference type="ARBA" id="ARBA00022490"/>
    </source>
</evidence>
<dbReference type="EMBL" id="RQTF01000039">
    <property type="protein sequence ID" value="RZI08220.1"/>
    <property type="molecule type" value="Genomic_DNA"/>
</dbReference>
<comment type="function">
    <text evidence="9 11">IGPS catalyzes the conversion of PRFAR and glutamine to IGP, AICAR and glutamate. The HisF subunit catalyzes the cyclization activity that produces IGP and AICAR from PRFAR using the ammonia provided by the HisH subunit.</text>
</comment>
<name>A0A0D3QB09_STAAU</name>
<accession>A0A1E8X656</accession>
<comment type="subcellular location">
    <subcellularLocation>
        <location evidence="1 11">Cytoplasm</location>
    </subcellularLocation>
</comment>
<dbReference type="Proteomes" id="UP000052129">
    <property type="component" value="Unassembled WGS sequence"/>
</dbReference>
<feature type="active site" evidence="11">
    <location>
        <position position="130"/>
    </location>
</feature>
<comment type="pathway">
    <text evidence="2 11">Amino-acid biosynthesis; L-histidine biosynthesis; L-histidine from 5-phospho-alpha-D-ribose 1-diphosphate: step 5/9.</text>
</comment>
<evidence type="ECO:0000313" key="18">
    <source>
        <dbReference type="EMBL" id="MVM11382.1"/>
    </source>
</evidence>
<dbReference type="GO" id="GO:0000105">
    <property type="term" value="P:L-histidine biosynthetic process"/>
    <property type="evidence" value="ECO:0007669"/>
    <property type="project" value="UniProtKB-UniRule"/>
</dbReference>
<dbReference type="AlphaFoldDB" id="A0A0D3QB09"/>
<dbReference type="InterPro" id="IPR013785">
    <property type="entry name" value="Aldolase_TIM"/>
</dbReference>
<evidence type="ECO:0000256" key="12">
    <source>
        <dbReference type="RuleBase" id="RU003657"/>
    </source>
</evidence>
<evidence type="ECO:0000256" key="9">
    <source>
        <dbReference type="ARBA" id="ARBA00025475"/>
    </source>
</evidence>
<reference evidence="14" key="1">
    <citation type="journal article" date="2015" name="J. Infect. Dis.">
        <title>Parallel Epidemics of Community-Associated Methicillin-Resistant Staphylococcus aureus USA300 Infection in North and South America.</title>
        <authorList>
            <person name="Planet P.J."/>
            <person name="Diaz L."/>
            <person name="Kolokotronis S.O."/>
            <person name="Narechania A."/>
            <person name="Reyes J."/>
            <person name="Xing G."/>
            <person name="Rincon S."/>
            <person name="Smith H."/>
            <person name="Panesso D."/>
            <person name="Ryan C."/>
            <person name="Smith D.P."/>
            <person name="Guzman M."/>
            <person name="Zurita J."/>
            <person name="Sebra R."/>
            <person name="Deikus G."/>
            <person name="Nolan R.L."/>
            <person name="Tenover F.C."/>
            <person name="Weinstock G.M."/>
            <person name="Robinson D.A."/>
            <person name="Arias C.A."/>
        </authorList>
    </citation>
    <scope>NUCLEOTIDE SEQUENCE</scope>
    <source>
        <strain evidence="14">CA15</strain>
        <strain evidence="15">M121</strain>
    </source>
</reference>
<dbReference type="GO" id="GO:0000107">
    <property type="term" value="F:imidazoleglycerol-phosphate synthase activity"/>
    <property type="evidence" value="ECO:0007669"/>
    <property type="project" value="UniProtKB-UniRule"/>
</dbReference>
<evidence type="ECO:0000256" key="11">
    <source>
        <dbReference type="HAMAP-Rule" id="MF_01013"/>
    </source>
</evidence>
<evidence type="ECO:0000313" key="21">
    <source>
        <dbReference type="Proteomes" id="UP000217245"/>
    </source>
</evidence>
<feature type="active site" evidence="11">
    <location>
        <position position="11"/>
    </location>
</feature>
<dbReference type="Proteomes" id="UP000471199">
    <property type="component" value="Unassembled WGS sequence"/>
</dbReference>
<evidence type="ECO:0000256" key="1">
    <source>
        <dbReference type="ARBA" id="ARBA00004496"/>
    </source>
</evidence>
<dbReference type="EMBL" id="WPTS01000027">
    <property type="protein sequence ID" value="MVK35405.1"/>
    <property type="molecule type" value="Genomic_DNA"/>
</dbReference>
<dbReference type="EC" id="4.3.2.10" evidence="11"/>
<evidence type="ECO:0000313" key="24">
    <source>
        <dbReference type="Proteomes" id="UP000471199"/>
    </source>
</evidence>
<keyword evidence="5 11" id="KW-0963">Cytoplasm</keyword>
<dbReference type="Proteomes" id="UP000294017">
    <property type="component" value="Unassembled WGS sequence"/>
</dbReference>
<evidence type="ECO:0000313" key="13">
    <source>
        <dbReference type="EMBL" id="ATC72865.1"/>
    </source>
</evidence>
<dbReference type="PANTHER" id="PTHR21235">
    <property type="entry name" value="IMIDAZOLE GLYCEROL PHOSPHATE SYNTHASE SUBUNIT HISF/H IGP SYNTHASE SUBUNIT HISF/H"/>
    <property type="match status" value="1"/>
</dbReference>
<reference evidence="16" key="3">
    <citation type="journal article" date="2016" name="J. Infect. Dis.">
        <title>Comparative Genomics of Community-Associated Methicillin-Resistant Staphylococcus aureus Shows the Emergence of Clone ST8-USA300 in Geneva, Switzerland.</title>
        <authorList>
            <person name="Von Dach E."/>
            <person name="Diene S.M."/>
            <person name="Fankhauser C."/>
            <person name="Schrenzel J."/>
            <person name="Harbarth S."/>
            <person name="Francois P."/>
        </authorList>
    </citation>
    <scope>NUCLEOTIDE SEQUENCE</scope>
    <source>
        <strain evidence="16">MRSA_S26</strain>
    </source>
</reference>
<evidence type="ECO:0000256" key="6">
    <source>
        <dbReference type="ARBA" id="ARBA00022605"/>
    </source>
</evidence>
<dbReference type="EMBL" id="LFVP01000006">
    <property type="protein sequence ID" value="KSA79772.1"/>
    <property type="molecule type" value="Genomic_DNA"/>
</dbReference>
<evidence type="ECO:0000313" key="25">
    <source>
        <dbReference type="Proteomes" id="UP000478867"/>
    </source>
</evidence>
<dbReference type="HAMAP" id="MF_01013">
    <property type="entry name" value="HisF"/>
    <property type="match status" value="1"/>
</dbReference>
<dbReference type="CDD" id="cd04731">
    <property type="entry name" value="HisF"/>
    <property type="match status" value="1"/>
</dbReference>
<dbReference type="FunFam" id="3.20.20.70:FF:000462">
    <property type="entry name" value="Multifunctional fusion protein"/>
    <property type="match status" value="1"/>
</dbReference>
<reference evidence="16" key="2">
    <citation type="submission" date="2015-06" db="EMBL/GenBank/DDBJ databases">
        <authorList>
            <person name="Diene S.M."/>
            <person name="Von Dach E."/>
            <person name="Fankhauser C."/>
            <person name="Schrenzel J."/>
            <person name="Harbarth S."/>
            <person name="Francois P."/>
        </authorList>
    </citation>
    <scope>NUCLEOTIDE SEQUENCE</scope>
    <source>
        <strain evidence="16">MRSA_S26</strain>
    </source>
</reference>
<comment type="subunit">
    <text evidence="4 11">Heterodimer of HisH and HisF.</text>
</comment>
<evidence type="ECO:0000313" key="17">
    <source>
        <dbReference type="EMBL" id="MVK35405.1"/>
    </source>
</evidence>
<evidence type="ECO:0000313" key="15">
    <source>
        <dbReference type="EMBL" id="KMR57568.1"/>
    </source>
</evidence>
<dbReference type="EMBL" id="JAAFLG010000027">
    <property type="protein sequence ID" value="NDP57118.1"/>
    <property type="molecule type" value="Genomic_DNA"/>
</dbReference>
<evidence type="ECO:0000313" key="14">
    <source>
        <dbReference type="EMBL" id="KMR37049.1"/>
    </source>
</evidence>
<keyword evidence="7 11" id="KW-0368">Histidine biosynthesis</keyword>
<evidence type="ECO:0000313" key="16">
    <source>
        <dbReference type="EMBL" id="KSA79772.1"/>
    </source>
</evidence>
<dbReference type="InterPro" id="IPR004651">
    <property type="entry name" value="HisF"/>
</dbReference>
<gene>
    <name evidence="11 17" type="primary">hisF</name>
    <name evidence="16" type="ORF">ACR79_10120</name>
    <name evidence="13" type="ORF">CNH36_14995</name>
    <name evidence="20" type="ORF">EIH03_02845</name>
    <name evidence="15" type="ORF">EP54_05325</name>
    <name evidence="14" type="ORF">EQ90_06045</name>
    <name evidence="17" type="ORF">GO814_09665</name>
    <name evidence="18" type="ORF">GO942_11965</name>
    <name evidence="19" type="ORF">GZ130_10970</name>
</gene>
<comment type="catalytic activity">
    <reaction evidence="10 11">
        <text>5-[(5-phospho-1-deoxy-D-ribulos-1-ylimino)methylamino]-1-(5-phospho-beta-D-ribosyl)imidazole-4-carboxamide + L-glutamine = D-erythro-1-(imidazol-4-yl)glycerol 3-phosphate + 5-amino-1-(5-phospho-beta-D-ribosyl)imidazole-4-carboxamide + L-glutamate + H(+)</text>
        <dbReference type="Rhea" id="RHEA:24793"/>
        <dbReference type="ChEBI" id="CHEBI:15378"/>
        <dbReference type="ChEBI" id="CHEBI:29985"/>
        <dbReference type="ChEBI" id="CHEBI:58278"/>
        <dbReference type="ChEBI" id="CHEBI:58359"/>
        <dbReference type="ChEBI" id="CHEBI:58475"/>
        <dbReference type="ChEBI" id="CHEBI:58525"/>
        <dbReference type="EC" id="4.3.2.10"/>
    </reaction>
</comment>
<dbReference type="Proteomes" id="UP000466646">
    <property type="component" value="Unassembled WGS sequence"/>
</dbReference>
<dbReference type="Pfam" id="PF00977">
    <property type="entry name" value="His_biosynth"/>
    <property type="match status" value="1"/>
</dbReference>
<dbReference type="PANTHER" id="PTHR21235:SF2">
    <property type="entry name" value="IMIDAZOLE GLYCEROL PHOSPHATE SYNTHASE HISHF"/>
    <property type="match status" value="1"/>
</dbReference>
<evidence type="ECO:0000256" key="2">
    <source>
        <dbReference type="ARBA" id="ARBA00005091"/>
    </source>
</evidence>
<evidence type="ECO:0000313" key="22">
    <source>
        <dbReference type="Proteomes" id="UP000294017"/>
    </source>
</evidence>
<dbReference type="InterPro" id="IPR011060">
    <property type="entry name" value="RibuloseP-bd_barrel"/>
</dbReference>
<evidence type="ECO:0000256" key="8">
    <source>
        <dbReference type="ARBA" id="ARBA00023239"/>
    </source>
</evidence>
<evidence type="ECO:0000313" key="23">
    <source>
        <dbReference type="Proteomes" id="UP000466646"/>
    </source>
</evidence>
<keyword evidence="8 11" id="KW-0456">Lyase</keyword>
<dbReference type="EMBL" id="LALJ01000007">
    <property type="protein sequence ID" value="KMR37049.1"/>
    <property type="molecule type" value="Genomic_DNA"/>
</dbReference>
<reference evidence="20 22" key="5">
    <citation type="submission" date="2018-11" db="EMBL/GenBank/DDBJ databases">
        <title>Genomic profiling of Staphylococcus species from a Poultry farm system in KwaZulu-Natal, South Africa.</title>
        <authorList>
            <person name="Amoako D.G."/>
            <person name="Somboro A.M."/>
            <person name="Abia A.L.K."/>
            <person name="Bester L.A."/>
            <person name="Essack S.Y."/>
        </authorList>
    </citation>
    <scope>NUCLEOTIDE SEQUENCE [LARGE SCALE GENOMIC DNA]</scope>
    <source>
        <strain evidence="20 22">SA12</strain>
    </source>
</reference>
<dbReference type="GO" id="GO:0016829">
    <property type="term" value="F:lyase activity"/>
    <property type="evidence" value="ECO:0007669"/>
    <property type="project" value="UniProtKB-KW"/>
</dbReference>
<comment type="similarity">
    <text evidence="3 11 12">Belongs to the HisA/HisF family.</text>
</comment>
<evidence type="ECO:0000256" key="3">
    <source>
        <dbReference type="ARBA" id="ARBA00009667"/>
    </source>
</evidence>
<dbReference type="Proteomes" id="UP000217245">
    <property type="component" value="Chromosome"/>
</dbReference>
<evidence type="ECO:0000256" key="4">
    <source>
        <dbReference type="ARBA" id="ARBA00011152"/>
    </source>
</evidence>
<dbReference type="NCBIfam" id="TIGR00735">
    <property type="entry name" value="hisF"/>
    <property type="match status" value="1"/>
</dbReference>
<reference evidence="24 25" key="6">
    <citation type="submission" date="2019-11" db="EMBL/GenBank/DDBJ databases">
        <title>Implementation of targeted gown and glove precautions to prevent Staphylococcus aureus acquisition in community-based nursing homes.</title>
        <authorList>
            <person name="Stine O.C."/>
        </authorList>
    </citation>
    <scope>NUCLEOTIDE SEQUENCE [LARGE SCALE GENOMIC DNA]</scope>
    <source>
        <strain evidence="18 25">S_1081.LBCF.DN</strain>
        <strain evidence="17 24">S_2062.LAUP.DI</strain>
    </source>
</reference>
<evidence type="ECO:0000256" key="10">
    <source>
        <dbReference type="ARBA" id="ARBA00047838"/>
    </source>
</evidence>
<keyword evidence="6 11" id="KW-0028">Amino-acid biosynthesis</keyword>
<evidence type="ECO:0000313" key="20">
    <source>
        <dbReference type="EMBL" id="RZI08220.1"/>
    </source>
</evidence>
<evidence type="ECO:0000256" key="7">
    <source>
        <dbReference type="ARBA" id="ARBA00023102"/>
    </source>
</evidence>
<dbReference type="Proteomes" id="UP000478867">
    <property type="component" value="Unassembled WGS sequence"/>
</dbReference>
<evidence type="ECO:0000313" key="19">
    <source>
        <dbReference type="EMBL" id="NDP57118.1"/>
    </source>
</evidence>
<dbReference type="SMR" id="A0A0D3QB09"/>
<dbReference type="EMBL" id="CP023391">
    <property type="protein sequence ID" value="ATC72865.1"/>
    <property type="molecule type" value="Genomic_DNA"/>
</dbReference>
<dbReference type="InterPro" id="IPR050064">
    <property type="entry name" value="IGPS_HisA/HisF"/>
</dbReference>
<reference evidence="19 23" key="7">
    <citation type="submission" date="2020-01" db="EMBL/GenBank/DDBJ databases">
        <title>Analysis of Virulence and Antimicrobial Resistance Gene Carriage in Staphylococcus aureus Infections in Equids Using Whole Genome Sequencing.</title>
        <authorList>
            <person name="Little S.V."/>
            <person name="Hillhouse A.E."/>
            <person name="Cohen N.D."/>
            <person name="Lawhon S.D."/>
            <person name="Bryan L.K."/>
        </authorList>
    </citation>
    <scope>NUCLEOTIDE SEQUENCE [LARGE SCALE GENOMIC DNA]</scope>
    <source>
        <strain evidence="19 23">61-017</strain>
    </source>
</reference>
<sequence length="252" mass="27499">MIKKRIIPCLDVKDGRVVKGIQFKGLRDIGNPVDLAMYYNEAGADELVFLDISKTEEGHSLMLEVIEQTASRLFIPLTVGGGIQSLDDITQLLNHGADKVSLNSSALKNPQLIKQASDKFGRQCICIAIDSYYDPERKAHYCCTTGGKKMTNIKVYDWVQQVEQLGAGELLVTSMGHDGMKQGFDIEHLANIKSLVNIPIIASGGGGNAQHFVELFDQTDVSAGLAASILHDRETTVQSIKEVIRQGGIAVR</sequence>
<organism evidence="17 24">
    <name type="scientific">Staphylococcus aureus</name>
    <dbReference type="NCBI Taxonomy" id="1280"/>
    <lineage>
        <taxon>Bacteria</taxon>
        <taxon>Bacillati</taxon>
        <taxon>Bacillota</taxon>
        <taxon>Bacilli</taxon>
        <taxon>Bacillales</taxon>
        <taxon>Staphylococcaceae</taxon>
        <taxon>Staphylococcus</taxon>
    </lineage>
</organism>
<accession>A0A0D3QB09</accession>
<dbReference type="GO" id="GO:0005737">
    <property type="term" value="C:cytoplasm"/>
    <property type="evidence" value="ECO:0007669"/>
    <property type="project" value="UniProtKB-SubCell"/>
</dbReference>
<dbReference type="UniPathway" id="UPA00031">
    <property type="reaction ID" value="UER00010"/>
</dbReference>